<dbReference type="EMBL" id="CP024962">
    <property type="protein sequence ID" value="ATZ16078.1"/>
    <property type="molecule type" value="Genomic_DNA"/>
</dbReference>
<keyword evidence="4" id="KW-0813">Transport</keyword>
<dbReference type="PANTHER" id="PTHR42865:SF5">
    <property type="entry name" value="L-CYSTINE TRANSPORTER TCYP"/>
    <property type="match status" value="1"/>
</dbReference>
<name>A0A2K8NSE9_9MOLU</name>
<evidence type="ECO:0000256" key="9">
    <source>
        <dbReference type="SAM" id="MobiDB-lite"/>
    </source>
</evidence>
<dbReference type="InterPro" id="IPR001991">
    <property type="entry name" value="Na-dicarboxylate_symporter"/>
</dbReference>
<evidence type="ECO:0000256" key="1">
    <source>
        <dbReference type="ARBA" id="ARBA00004141"/>
    </source>
</evidence>
<proteinExistence type="inferred from homology"/>
<feature type="transmembrane region" description="Helical" evidence="10">
    <location>
        <begin position="220"/>
        <end position="242"/>
    </location>
</feature>
<feature type="transmembrane region" description="Helical" evidence="10">
    <location>
        <begin position="263"/>
        <end position="284"/>
    </location>
</feature>
<gene>
    <name evidence="11" type="ORF">EFREU_v1c00510</name>
</gene>
<dbReference type="RefSeq" id="WP_100609043.1">
    <property type="nucleotide sequence ID" value="NZ_CP024962.1"/>
</dbReference>
<keyword evidence="7 10" id="KW-0472">Membrane</keyword>
<evidence type="ECO:0000256" key="4">
    <source>
        <dbReference type="ARBA" id="ARBA00022448"/>
    </source>
</evidence>
<sequence length="563" mass="61047">MNLYVADNSILNTFFAIGSWQALVSIVIFIGLQVGLWYFFKYIKLQFIYRILIGMAIGLVFGLIIQGIEGFPKNGLTDKFIPGSEHPSIPGDPTSPIIRDENPGYRLWAYQLNVWISLMKNIFINGILLLTAPVVFLAIFRVTSKPSAKRMGSITGKGLGLLLVNVLIAFMITFWLGYFLKTGEGIHLNPDTDFQKTGADTKPLPEIIWNYVPANMITPWLTVAVIPLMVIGALFGSSVKILSKRNAKDMDHIRHGADVAWKVIISMLMTFMKIMPLAVMSMIGSSIVAKPIGALGSIGKVLGVGYLALILCVGVITLEVMMFGIKVVPWWKSAFRVLIQGFATQSSNATLPTSIEVLEDDMKVNDRVVSVLAPLSTSMGLMGCAGVQAGLITSFLWTATIGDPNALDVHDMGLGAYFLLSLVITVVASLGIAGVPGTAGVVTAGVLGGLGLGRWFAPVYAIVGALDGLFDMGRTGVNVLGPQAVVPIVAKSEGLILPDSPLLNAKQLKHQEEIKVKIEKKELAKEAHQKEIKEKLATKKLEQEEKKKAKARNHDRRPPASKQ</sequence>
<dbReference type="Gene3D" id="1.10.3860.10">
    <property type="entry name" value="Sodium:dicarboxylate symporter"/>
    <property type="match status" value="1"/>
</dbReference>
<feature type="transmembrane region" description="Helical" evidence="10">
    <location>
        <begin position="417"/>
        <end position="447"/>
    </location>
</feature>
<keyword evidence="12" id="KW-1185">Reference proteome</keyword>
<feature type="region of interest" description="Disordered" evidence="9">
    <location>
        <begin position="525"/>
        <end position="563"/>
    </location>
</feature>
<feature type="transmembrane region" description="Helical" evidence="10">
    <location>
        <begin position="47"/>
        <end position="68"/>
    </location>
</feature>
<reference evidence="11 12" key="1">
    <citation type="submission" date="2017-11" db="EMBL/GenBank/DDBJ databases">
        <title>Genome sequence of Entomoplasma freundtii BARC 318 (ATCC 51999).</title>
        <authorList>
            <person name="Lo W.-S."/>
            <person name="Gasparich G.E."/>
            <person name="Kuo C.-H."/>
        </authorList>
    </citation>
    <scope>NUCLEOTIDE SEQUENCE [LARGE SCALE GENOMIC DNA]</scope>
    <source>
        <strain evidence="11 12">BARC 318</strain>
    </source>
</reference>
<dbReference type="SUPFAM" id="SSF118215">
    <property type="entry name" value="Proton glutamate symport protein"/>
    <property type="match status" value="1"/>
</dbReference>
<evidence type="ECO:0000256" key="6">
    <source>
        <dbReference type="ARBA" id="ARBA00022989"/>
    </source>
</evidence>
<keyword evidence="6 10" id="KW-1133">Transmembrane helix</keyword>
<dbReference type="OrthoDB" id="9768885at2"/>
<feature type="transmembrane region" description="Helical" evidence="10">
    <location>
        <begin position="20"/>
        <end position="40"/>
    </location>
</feature>
<evidence type="ECO:0000313" key="12">
    <source>
        <dbReference type="Proteomes" id="UP000232222"/>
    </source>
</evidence>
<feature type="transmembrane region" description="Helical" evidence="10">
    <location>
        <begin position="161"/>
        <end position="180"/>
    </location>
</feature>
<feature type="transmembrane region" description="Helical" evidence="10">
    <location>
        <begin position="371"/>
        <end position="397"/>
    </location>
</feature>
<dbReference type="InterPro" id="IPR036458">
    <property type="entry name" value="Na:dicarbo_symporter_sf"/>
</dbReference>
<evidence type="ECO:0000256" key="3">
    <source>
        <dbReference type="ARBA" id="ARBA00022031"/>
    </source>
</evidence>
<comment type="similarity">
    <text evidence="2">Belongs to the dicarboxylate/amino acid:cation symporter (DAACS) (TC 2.A.23) family.</text>
</comment>
<organism evidence="11 12">
    <name type="scientific">Entomoplasma freundtii</name>
    <dbReference type="NCBI Taxonomy" id="74700"/>
    <lineage>
        <taxon>Bacteria</taxon>
        <taxon>Bacillati</taxon>
        <taxon>Mycoplasmatota</taxon>
        <taxon>Mollicutes</taxon>
        <taxon>Entomoplasmatales</taxon>
        <taxon>Entomoplasmataceae</taxon>
        <taxon>Entomoplasma</taxon>
    </lineage>
</organism>
<dbReference type="KEGG" id="efr:EFREU_v1c00510"/>
<dbReference type="Proteomes" id="UP000232222">
    <property type="component" value="Chromosome"/>
</dbReference>
<keyword evidence="5 10" id="KW-0812">Transmembrane</keyword>
<evidence type="ECO:0000256" key="7">
    <source>
        <dbReference type="ARBA" id="ARBA00023136"/>
    </source>
</evidence>
<dbReference type="PANTHER" id="PTHR42865">
    <property type="entry name" value="PROTON/GLUTAMATE-ASPARTATE SYMPORTER"/>
    <property type="match status" value="1"/>
</dbReference>
<protein>
    <recommendedName>
        <fullName evidence="3">L-cystine uptake protein TcyP</fullName>
    </recommendedName>
    <alternativeName>
        <fullName evidence="8">Transporter of cystine TcyP</fullName>
    </alternativeName>
</protein>
<dbReference type="GO" id="GO:0015184">
    <property type="term" value="F:L-cystine transmembrane transporter activity"/>
    <property type="evidence" value="ECO:0007669"/>
    <property type="project" value="TreeGrafter"/>
</dbReference>
<dbReference type="GO" id="GO:0005886">
    <property type="term" value="C:plasma membrane"/>
    <property type="evidence" value="ECO:0007669"/>
    <property type="project" value="TreeGrafter"/>
</dbReference>
<evidence type="ECO:0000256" key="2">
    <source>
        <dbReference type="ARBA" id="ARBA00006148"/>
    </source>
</evidence>
<dbReference type="GO" id="GO:0015293">
    <property type="term" value="F:symporter activity"/>
    <property type="evidence" value="ECO:0007669"/>
    <property type="project" value="InterPro"/>
</dbReference>
<dbReference type="AlphaFoldDB" id="A0A2K8NSE9"/>
<dbReference type="Pfam" id="PF00375">
    <property type="entry name" value="SDF"/>
    <property type="match status" value="1"/>
</dbReference>
<accession>A0A2K8NSE9</accession>
<evidence type="ECO:0000313" key="11">
    <source>
        <dbReference type="EMBL" id="ATZ16078.1"/>
    </source>
</evidence>
<feature type="compositionally biased region" description="Basic and acidic residues" evidence="9">
    <location>
        <begin position="525"/>
        <end position="547"/>
    </location>
</feature>
<evidence type="ECO:0000256" key="8">
    <source>
        <dbReference type="ARBA" id="ARBA00031293"/>
    </source>
</evidence>
<comment type="subcellular location">
    <subcellularLocation>
        <location evidence="1">Membrane</location>
        <topology evidence="1">Multi-pass membrane protein</topology>
    </subcellularLocation>
</comment>
<evidence type="ECO:0000256" key="5">
    <source>
        <dbReference type="ARBA" id="ARBA00022692"/>
    </source>
</evidence>
<feature type="transmembrane region" description="Helical" evidence="10">
    <location>
        <begin position="304"/>
        <end position="325"/>
    </location>
</feature>
<evidence type="ECO:0000256" key="10">
    <source>
        <dbReference type="SAM" id="Phobius"/>
    </source>
</evidence>
<feature type="transmembrane region" description="Helical" evidence="10">
    <location>
        <begin position="122"/>
        <end position="140"/>
    </location>
</feature>